<keyword evidence="2" id="KW-0808">Transferase</keyword>
<accession>A0A558QT17</accession>
<dbReference type="OrthoDB" id="9778595at2"/>
<organism evidence="2 3">
    <name type="scientific">Alterirhizorhabdus solaris</name>
    <dbReference type="NCBI Taxonomy" id="2529389"/>
    <lineage>
        <taxon>Bacteria</taxon>
        <taxon>Pseudomonadati</taxon>
        <taxon>Pseudomonadota</taxon>
        <taxon>Alphaproteobacteria</taxon>
        <taxon>Sphingomonadales</taxon>
        <taxon>Rhizorhabdaceae</taxon>
        <taxon>Alterirhizorhabdus</taxon>
    </lineage>
</organism>
<dbReference type="SUPFAM" id="SSF143631">
    <property type="entry name" value="ApbE-like"/>
    <property type="match status" value="1"/>
</dbReference>
<dbReference type="Proteomes" id="UP000318681">
    <property type="component" value="Unassembled WGS sequence"/>
</dbReference>
<keyword evidence="3" id="KW-1185">Reference proteome</keyword>
<reference evidence="2 3" key="1">
    <citation type="submission" date="2019-07" db="EMBL/GenBank/DDBJ databases">
        <title>Sphingomonas solaris sp. nov., isolated from a solar panel from Boston, Massachusetts.</title>
        <authorList>
            <person name="Tanner K."/>
            <person name="Pascual J."/>
            <person name="Mancuso C."/>
            <person name="Pereto J."/>
            <person name="Khalil A."/>
            <person name="Vilanova C."/>
        </authorList>
    </citation>
    <scope>NUCLEOTIDE SEQUENCE [LARGE SCALE GENOMIC DNA]</scope>
    <source>
        <strain evidence="2 3">R4DWN</strain>
    </source>
</reference>
<evidence type="ECO:0000256" key="1">
    <source>
        <dbReference type="SAM" id="MobiDB-lite"/>
    </source>
</evidence>
<protein>
    <submittedName>
        <fullName evidence="2">FAD:protein FMN transferase</fullName>
    </submittedName>
</protein>
<gene>
    <name evidence="2" type="ORF">FOY91_19460</name>
</gene>
<feature type="region of interest" description="Disordered" evidence="1">
    <location>
        <begin position="81"/>
        <end position="100"/>
    </location>
</feature>
<proteinExistence type="predicted"/>
<dbReference type="AlphaFoldDB" id="A0A558QT17"/>
<dbReference type="Pfam" id="PF02424">
    <property type="entry name" value="ApbE"/>
    <property type="match status" value="1"/>
</dbReference>
<evidence type="ECO:0000313" key="3">
    <source>
        <dbReference type="Proteomes" id="UP000318681"/>
    </source>
</evidence>
<evidence type="ECO:0000313" key="2">
    <source>
        <dbReference type="EMBL" id="TVV70290.1"/>
    </source>
</evidence>
<dbReference type="InterPro" id="IPR003374">
    <property type="entry name" value="ApbE-like_sf"/>
</dbReference>
<dbReference type="EMBL" id="VNIM01000132">
    <property type="protein sequence ID" value="TVV70290.1"/>
    <property type="molecule type" value="Genomic_DNA"/>
</dbReference>
<name>A0A558QT17_9SPHN</name>
<sequence length="100" mass="10097">MGTTWSIRFAGPPGFDPAPLEAAIVAELATIIAEMSNWEATSAVGRFNAAPAGRWLPLPPALFHVVQAGLPLVPAPPAPPLANMGRAGGGARPRPPGGGV</sequence>
<dbReference type="InterPro" id="IPR024932">
    <property type="entry name" value="ApbE"/>
</dbReference>
<dbReference type="GO" id="GO:0016740">
    <property type="term" value="F:transferase activity"/>
    <property type="evidence" value="ECO:0007669"/>
    <property type="project" value="UniProtKB-KW"/>
</dbReference>
<dbReference type="Gene3D" id="3.10.520.10">
    <property type="entry name" value="ApbE-like domains"/>
    <property type="match status" value="1"/>
</dbReference>
<comment type="caution">
    <text evidence="2">The sequence shown here is derived from an EMBL/GenBank/DDBJ whole genome shotgun (WGS) entry which is preliminary data.</text>
</comment>